<keyword evidence="3 6" id="KW-0812">Transmembrane</keyword>
<gene>
    <name evidence="7" type="ORF">Apau_1703</name>
</gene>
<dbReference type="eggNOG" id="COG0628">
    <property type="taxonomic scope" value="Bacteria"/>
</dbReference>
<feature type="transmembrane region" description="Helical" evidence="6">
    <location>
        <begin position="71"/>
        <end position="95"/>
    </location>
</feature>
<dbReference type="AlphaFoldDB" id="E3CV34"/>
<reference evidence="7 8" key="1">
    <citation type="journal article" date="2010" name="Stand. Genomic Sci.">
        <title>Non-contiguous finished genome sequence of Aminomonas paucivorans type strain (GLU-3).</title>
        <authorList>
            <person name="Pitluck S."/>
            <person name="Yasawong M."/>
            <person name="Held B."/>
            <person name="Lapidus A."/>
            <person name="Nolan M."/>
            <person name="Copeland A."/>
            <person name="Lucas S."/>
            <person name="Del Rio T.G."/>
            <person name="Tice H."/>
            <person name="Cheng J.F."/>
            <person name="Chertkov O."/>
            <person name="Goodwin L."/>
            <person name="Tapia R."/>
            <person name="Han C."/>
            <person name="Liolios K."/>
            <person name="Ivanova N."/>
            <person name="Mavromatis K."/>
            <person name="Ovchinnikova G."/>
            <person name="Pati A."/>
            <person name="Chen A."/>
            <person name="Palaniappan K."/>
            <person name="Land M."/>
            <person name="Hauser L."/>
            <person name="Chang Y.J."/>
            <person name="Jeffries C.D."/>
            <person name="Pukall R."/>
            <person name="Spring S."/>
            <person name="Rohde M."/>
            <person name="Sikorski J."/>
            <person name="Goker M."/>
            <person name="Woyke T."/>
            <person name="Bristow J."/>
            <person name="Eisen J.A."/>
            <person name="Markowitz V."/>
            <person name="Hugenholtz P."/>
            <person name="Kyrpides N.C."/>
            <person name="Klenk H.P."/>
        </authorList>
    </citation>
    <scope>NUCLEOTIDE SEQUENCE [LARGE SCALE GENOMIC DNA]</scope>
    <source>
        <strain evidence="7 8">DSM 12260</strain>
    </source>
</reference>
<evidence type="ECO:0000256" key="4">
    <source>
        <dbReference type="ARBA" id="ARBA00022989"/>
    </source>
</evidence>
<dbReference type="RefSeq" id="WP_006301341.1">
    <property type="nucleotide sequence ID" value="NZ_CM001022.1"/>
</dbReference>
<comment type="similarity">
    <text evidence="2">Belongs to the autoinducer-2 exporter (AI-2E) (TC 2.A.86) family.</text>
</comment>
<proteinExistence type="inferred from homology"/>
<dbReference type="PANTHER" id="PTHR21716">
    <property type="entry name" value="TRANSMEMBRANE PROTEIN"/>
    <property type="match status" value="1"/>
</dbReference>
<keyword evidence="4 6" id="KW-1133">Transmembrane helix</keyword>
<evidence type="ECO:0000313" key="8">
    <source>
        <dbReference type="Proteomes" id="UP000005096"/>
    </source>
</evidence>
<evidence type="ECO:0000313" key="7">
    <source>
        <dbReference type="EMBL" id="EFQ24121.1"/>
    </source>
</evidence>
<dbReference type="Pfam" id="PF01594">
    <property type="entry name" value="AI-2E_transport"/>
    <property type="match status" value="1"/>
</dbReference>
<feature type="transmembrane region" description="Helical" evidence="6">
    <location>
        <begin position="250"/>
        <end position="280"/>
    </location>
</feature>
<dbReference type="STRING" id="584708.Apau_1703"/>
<evidence type="ECO:0000256" key="3">
    <source>
        <dbReference type="ARBA" id="ARBA00022692"/>
    </source>
</evidence>
<dbReference type="Proteomes" id="UP000005096">
    <property type="component" value="Chromosome"/>
</dbReference>
<evidence type="ECO:0008006" key="9">
    <source>
        <dbReference type="Google" id="ProtNLM"/>
    </source>
</evidence>
<feature type="transmembrane region" description="Helical" evidence="6">
    <location>
        <begin position="287"/>
        <end position="306"/>
    </location>
</feature>
<dbReference type="GO" id="GO:0016020">
    <property type="term" value="C:membrane"/>
    <property type="evidence" value="ECO:0007669"/>
    <property type="project" value="UniProtKB-SubCell"/>
</dbReference>
<accession>E3CV34</accession>
<dbReference type="HOGENOM" id="CLU_041771_2_1_0"/>
<protein>
    <recommendedName>
        <fullName evidence="9">Permease</fullName>
    </recommendedName>
</protein>
<keyword evidence="5 6" id="KW-0472">Membrane</keyword>
<evidence type="ECO:0000256" key="1">
    <source>
        <dbReference type="ARBA" id="ARBA00004141"/>
    </source>
</evidence>
<evidence type="ECO:0000256" key="5">
    <source>
        <dbReference type="ARBA" id="ARBA00023136"/>
    </source>
</evidence>
<organism evidence="7 8">
    <name type="scientific">Aminomonas paucivorans DSM 12260</name>
    <dbReference type="NCBI Taxonomy" id="584708"/>
    <lineage>
        <taxon>Bacteria</taxon>
        <taxon>Thermotogati</taxon>
        <taxon>Synergistota</taxon>
        <taxon>Synergistia</taxon>
        <taxon>Synergistales</taxon>
        <taxon>Synergistaceae</taxon>
        <taxon>Aminomonas</taxon>
    </lineage>
</organism>
<dbReference type="EMBL" id="CM001022">
    <property type="protein sequence ID" value="EFQ24121.1"/>
    <property type="molecule type" value="Genomic_DNA"/>
</dbReference>
<feature type="transmembrane region" description="Helical" evidence="6">
    <location>
        <begin position="42"/>
        <end position="59"/>
    </location>
</feature>
<evidence type="ECO:0000256" key="6">
    <source>
        <dbReference type="SAM" id="Phobius"/>
    </source>
</evidence>
<feature type="transmembrane region" description="Helical" evidence="6">
    <location>
        <begin position="318"/>
        <end position="351"/>
    </location>
</feature>
<name>E3CV34_9BACT</name>
<dbReference type="OrthoDB" id="5298283at2"/>
<dbReference type="PaxDb" id="584708-Apau_1703"/>
<dbReference type="InterPro" id="IPR002549">
    <property type="entry name" value="AI-2E-like"/>
</dbReference>
<feature type="transmembrane region" description="Helical" evidence="6">
    <location>
        <begin position="221"/>
        <end position="244"/>
    </location>
</feature>
<sequence length="373" mass="40168">MGREARQEVGRRIRNSPVPFVALLLGVLGLTCWMALPLLRPLAWSAVFSYFAYPAYRFLHQRVFGGRWANLAAALTTGIILLFLAIPLGTVAVSLGREAVRLYGVLSEWLPLLDREGVDALLSRVHASGASVLGPLFFRVPELKALLGETGRWVGAGLTALSRGMVANAFHSFFSLVVITISSFFLVRDGRAMVAFVGDLLPLPFHEKKALSLRTQKMLQAVVYGIMFTAAIQATLGGLGWWFVGLPHPVFFGGAMFVTGMIPFVGTPVVWAPGGIVLLMTGHTQEGVLLLLWGGGVVSTVDNFLRPLFISEGSKAHVLLVFVGVLGGLAAWGFLGLFLGPMLLSLSLFLLESYRTILREGERRASSGDGGGT</sequence>
<feature type="transmembrane region" description="Helical" evidence="6">
    <location>
        <begin position="20"/>
        <end position="36"/>
    </location>
</feature>
<comment type="subcellular location">
    <subcellularLocation>
        <location evidence="1">Membrane</location>
        <topology evidence="1">Multi-pass membrane protein</topology>
    </subcellularLocation>
</comment>
<dbReference type="PANTHER" id="PTHR21716:SF4">
    <property type="entry name" value="TRANSMEMBRANE PROTEIN 245"/>
    <property type="match status" value="1"/>
</dbReference>
<keyword evidence="8" id="KW-1185">Reference proteome</keyword>
<feature type="transmembrane region" description="Helical" evidence="6">
    <location>
        <begin position="169"/>
        <end position="187"/>
    </location>
</feature>
<evidence type="ECO:0000256" key="2">
    <source>
        <dbReference type="ARBA" id="ARBA00009773"/>
    </source>
</evidence>